<dbReference type="EMBL" id="LR131271">
    <property type="protein sequence ID" value="VDR27253.1"/>
    <property type="molecule type" value="Genomic_DNA"/>
</dbReference>
<gene>
    <name evidence="1" type="ORF">NCTC13098_03619</name>
</gene>
<proteinExistence type="predicted"/>
<evidence type="ECO:0000313" key="1">
    <source>
        <dbReference type="EMBL" id="VDR27253.1"/>
    </source>
</evidence>
<sequence>MPLQVIHHFFYVLPNEMRQHKLIVQLGAPTDQRLVVRLVPETRHQATEQQQLHQRHARVRRHFEAAKLQQPQTAATAACRVQFVDAKILSDGYYR</sequence>
<evidence type="ECO:0000313" key="2">
    <source>
        <dbReference type="Proteomes" id="UP000274346"/>
    </source>
</evidence>
<accession>A0A3P8M3E8</accession>
<dbReference type="KEGG" id="rtg:NCTC13098_03619"/>
<dbReference type="AlphaFoldDB" id="A0A3P8M3E8"/>
<dbReference type="Proteomes" id="UP000274346">
    <property type="component" value="Chromosome"/>
</dbReference>
<organism evidence="1 2">
    <name type="scientific">Raoultella terrigena</name>
    <name type="common">Klebsiella terrigena</name>
    <dbReference type="NCBI Taxonomy" id="577"/>
    <lineage>
        <taxon>Bacteria</taxon>
        <taxon>Pseudomonadati</taxon>
        <taxon>Pseudomonadota</taxon>
        <taxon>Gammaproteobacteria</taxon>
        <taxon>Enterobacterales</taxon>
        <taxon>Enterobacteriaceae</taxon>
        <taxon>Klebsiella/Raoultella group</taxon>
        <taxon>Raoultella</taxon>
    </lineage>
</organism>
<protein>
    <submittedName>
        <fullName evidence="1">Uncharacterized protein</fullName>
    </submittedName>
</protein>
<name>A0A3P8M3E8_RAOTE</name>
<reference evidence="1 2" key="1">
    <citation type="submission" date="2018-12" db="EMBL/GenBank/DDBJ databases">
        <authorList>
            <consortium name="Pathogen Informatics"/>
        </authorList>
    </citation>
    <scope>NUCLEOTIDE SEQUENCE [LARGE SCALE GENOMIC DNA]</scope>
    <source>
        <strain evidence="1 2">NCTC13098</strain>
    </source>
</reference>